<keyword evidence="3" id="KW-1185">Reference proteome</keyword>
<dbReference type="OrthoDB" id="768080at2"/>
<evidence type="ECO:0000313" key="3">
    <source>
        <dbReference type="Proteomes" id="UP000308528"/>
    </source>
</evidence>
<gene>
    <name evidence="2" type="ORF">E4021_06335</name>
</gene>
<comment type="caution">
    <text evidence="2">The sequence shown here is derived from an EMBL/GenBank/DDBJ whole genome shotgun (WGS) entry which is preliminary data.</text>
</comment>
<accession>A0A4S4NKK9</accession>
<reference evidence="2 3" key="1">
    <citation type="submission" date="2019-04" db="EMBL/GenBank/DDBJ databases">
        <title>Lewinella litorea sp. nov., isolated from a marine sand.</title>
        <authorList>
            <person name="Yoon J.-H."/>
        </authorList>
    </citation>
    <scope>NUCLEOTIDE SEQUENCE [LARGE SCALE GENOMIC DNA]</scope>
    <source>
        <strain evidence="2 3">HSMS-39</strain>
    </source>
</reference>
<keyword evidence="1" id="KW-0732">Signal</keyword>
<dbReference type="AlphaFoldDB" id="A0A4S4NKK9"/>
<dbReference type="RefSeq" id="WP_136457526.1">
    <property type="nucleotide sequence ID" value="NZ_SRSF01000002.1"/>
</dbReference>
<name>A0A4S4NKK9_9BACT</name>
<organism evidence="2 3">
    <name type="scientific">Neolewinella litorea</name>
    <dbReference type="NCBI Taxonomy" id="2562452"/>
    <lineage>
        <taxon>Bacteria</taxon>
        <taxon>Pseudomonadati</taxon>
        <taxon>Bacteroidota</taxon>
        <taxon>Saprospiria</taxon>
        <taxon>Saprospirales</taxon>
        <taxon>Lewinellaceae</taxon>
        <taxon>Neolewinella</taxon>
    </lineage>
</organism>
<evidence type="ECO:0000313" key="2">
    <source>
        <dbReference type="EMBL" id="THH40349.1"/>
    </source>
</evidence>
<dbReference type="Pfam" id="PF12099">
    <property type="entry name" value="DUF3575"/>
    <property type="match status" value="1"/>
</dbReference>
<feature type="chain" id="PRO_5020435661" evidence="1">
    <location>
        <begin position="20"/>
        <end position="192"/>
    </location>
</feature>
<dbReference type="EMBL" id="SRSF01000002">
    <property type="protein sequence ID" value="THH40349.1"/>
    <property type="molecule type" value="Genomic_DNA"/>
</dbReference>
<proteinExistence type="predicted"/>
<protein>
    <submittedName>
        <fullName evidence="2">DUF3575 domain-containing protein</fullName>
    </submittedName>
</protein>
<dbReference type="InterPro" id="IPR021958">
    <property type="entry name" value="DUF3575"/>
</dbReference>
<feature type="signal peptide" evidence="1">
    <location>
        <begin position="1"/>
        <end position="19"/>
    </location>
</feature>
<sequence length="192" mass="20954">MRKLSCLLCCLMLFPGLRAQVDAKLNVGSALGGAVNVAAEFPLAAQSAVSIGAAYASAEYFESDNDDYRYRNYRLIPEYRYYFAPRAGFDRFFVGGYGKIGHVTGTDIWSDQKISAMRAAIGILSGHKWIAPSGFLFELNAGLGRAVTFGGNPDDAVYTDVIGDLSSLDLRLGILLGWRFADRGHVRPEPSR</sequence>
<dbReference type="Proteomes" id="UP000308528">
    <property type="component" value="Unassembled WGS sequence"/>
</dbReference>
<evidence type="ECO:0000256" key="1">
    <source>
        <dbReference type="SAM" id="SignalP"/>
    </source>
</evidence>